<protein>
    <submittedName>
        <fullName evidence="2">Uncharacterized protein</fullName>
    </submittedName>
</protein>
<dbReference type="EMBL" id="JAAMPC010000015">
    <property type="protein sequence ID" value="KAG2260103.1"/>
    <property type="molecule type" value="Genomic_DNA"/>
</dbReference>
<reference evidence="2 3" key="1">
    <citation type="submission" date="2020-02" db="EMBL/GenBank/DDBJ databases">
        <authorList>
            <person name="Ma Q."/>
            <person name="Huang Y."/>
            <person name="Song X."/>
            <person name="Pei D."/>
        </authorList>
    </citation>
    <scope>NUCLEOTIDE SEQUENCE [LARGE SCALE GENOMIC DNA]</scope>
    <source>
        <strain evidence="2">Sxm20200214</strain>
        <tissue evidence="2">Leaf</tissue>
    </source>
</reference>
<sequence length="82" mass="9330">MPLNQLSEQDLKEDVQNANNPNDELKTEKQKCPYTQMRADLHDKLKRIENVDTVVNLSVVVMVLVAMVQSSLCYDAALRIGR</sequence>
<proteinExistence type="predicted"/>
<comment type="caution">
    <text evidence="2">The sequence shown here is derived from an EMBL/GenBank/DDBJ whole genome shotgun (WGS) entry which is preliminary data.</text>
</comment>
<evidence type="ECO:0000313" key="2">
    <source>
        <dbReference type="EMBL" id="KAG2260103.1"/>
    </source>
</evidence>
<feature type="region of interest" description="Disordered" evidence="1">
    <location>
        <begin position="1"/>
        <end position="29"/>
    </location>
</feature>
<evidence type="ECO:0000256" key="1">
    <source>
        <dbReference type="SAM" id="MobiDB-lite"/>
    </source>
</evidence>
<organism evidence="2 3">
    <name type="scientific">Brassica carinata</name>
    <name type="common">Ethiopian mustard</name>
    <name type="synonym">Abyssinian cabbage</name>
    <dbReference type="NCBI Taxonomy" id="52824"/>
    <lineage>
        <taxon>Eukaryota</taxon>
        <taxon>Viridiplantae</taxon>
        <taxon>Streptophyta</taxon>
        <taxon>Embryophyta</taxon>
        <taxon>Tracheophyta</taxon>
        <taxon>Spermatophyta</taxon>
        <taxon>Magnoliopsida</taxon>
        <taxon>eudicotyledons</taxon>
        <taxon>Gunneridae</taxon>
        <taxon>Pentapetalae</taxon>
        <taxon>rosids</taxon>
        <taxon>malvids</taxon>
        <taxon>Brassicales</taxon>
        <taxon>Brassicaceae</taxon>
        <taxon>Brassiceae</taxon>
        <taxon>Brassica</taxon>
    </lineage>
</organism>
<keyword evidence="3" id="KW-1185">Reference proteome</keyword>
<dbReference type="AlphaFoldDB" id="A0A8X7Q115"/>
<dbReference type="Proteomes" id="UP000886595">
    <property type="component" value="Unassembled WGS sequence"/>
</dbReference>
<name>A0A8X7Q115_BRACI</name>
<accession>A0A8X7Q115</accession>
<evidence type="ECO:0000313" key="3">
    <source>
        <dbReference type="Proteomes" id="UP000886595"/>
    </source>
</evidence>
<gene>
    <name evidence="2" type="ORF">Bca52824_079397</name>
</gene>